<dbReference type="Gramene" id="AET7Gv20572000.1">
    <property type="protein sequence ID" value="AET7Gv20572000.1"/>
    <property type="gene ID" value="AET7Gv20572000"/>
</dbReference>
<proteinExistence type="predicted"/>
<reference evidence="4" key="1">
    <citation type="journal article" date="2014" name="Science">
        <title>Ancient hybridizations among the ancestral genomes of bread wheat.</title>
        <authorList>
            <consortium name="International Wheat Genome Sequencing Consortium,"/>
            <person name="Marcussen T."/>
            <person name="Sandve S.R."/>
            <person name="Heier L."/>
            <person name="Spannagl M."/>
            <person name="Pfeifer M."/>
            <person name="Jakobsen K.S."/>
            <person name="Wulff B.B."/>
            <person name="Steuernagel B."/>
            <person name="Mayer K.F."/>
            <person name="Olsen O.A."/>
        </authorList>
    </citation>
    <scope>NUCLEOTIDE SEQUENCE [LARGE SCALE GENOMIC DNA]</scope>
    <source>
        <strain evidence="4">cv. AL8/78</strain>
    </source>
</reference>
<dbReference type="AlphaFoldDB" id="A0A453RGL6"/>
<evidence type="ECO:0000256" key="1">
    <source>
        <dbReference type="SAM" id="MobiDB-lite"/>
    </source>
</evidence>
<organism evidence="3 4">
    <name type="scientific">Aegilops tauschii subsp. strangulata</name>
    <name type="common">Goatgrass</name>
    <dbReference type="NCBI Taxonomy" id="200361"/>
    <lineage>
        <taxon>Eukaryota</taxon>
        <taxon>Viridiplantae</taxon>
        <taxon>Streptophyta</taxon>
        <taxon>Embryophyta</taxon>
        <taxon>Tracheophyta</taxon>
        <taxon>Spermatophyta</taxon>
        <taxon>Magnoliopsida</taxon>
        <taxon>Liliopsida</taxon>
        <taxon>Poales</taxon>
        <taxon>Poaceae</taxon>
        <taxon>BOP clade</taxon>
        <taxon>Pooideae</taxon>
        <taxon>Triticodae</taxon>
        <taxon>Triticeae</taxon>
        <taxon>Triticinae</taxon>
        <taxon>Aegilops</taxon>
    </lineage>
</organism>
<keyword evidence="2" id="KW-0472">Membrane</keyword>
<sequence length="92" mass="10347">GKRATKKKLHISPSLFFLFAYYDQRRGGETQPRNLPPPSPRKMPQQQPGASAHVLDSVPLFVVILGAAHVLALVFWIYKLASQKQPTRSKTH</sequence>
<dbReference type="EnsemblPlants" id="AET7Gv20572000.1">
    <property type="protein sequence ID" value="AET7Gv20572000.1"/>
    <property type="gene ID" value="AET7Gv20572000"/>
</dbReference>
<reference evidence="3" key="4">
    <citation type="submission" date="2019-03" db="UniProtKB">
        <authorList>
            <consortium name="EnsemblPlants"/>
        </authorList>
    </citation>
    <scope>IDENTIFICATION</scope>
</reference>
<name>A0A453RGL6_AEGTS</name>
<reference evidence="3" key="3">
    <citation type="journal article" date="2017" name="Nature">
        <title>Genome sequence of the progenitor of the wheat D genome Aegilops tauschii.</title>
        <authorList>
            <person name="Luo M.C."/>
            <person name="Gu Y.Q."/>
            <person name="Puiu D."/>
            <person name="Wang H."/>
            <person name="Twardziok S.O."/>
            <person name="Deal K.R."/>
            <person name="Huo N."/>
            <person name="Zhu T."/>
            <person name="Wang L."/>
            <person name="Wang Y."/>
            <person name="McGuire P.E."/>
            <person name="Liu S."/>
            <person name="Long H."/>
            <person name="Ramasamy R.K."/>
            <person name="Rodriguez J.C."/>
            <person name="Van S.L."/>
            <person name="Yuan L."/>
            <person name="Wang Z."/>
            <person name="Xia Z."/>
            <person name="Xiao L."/>
            <person name="Anderson O.D."/>
            <person name="Ouyang S."/>
            <person name="Liang Y."/>
            <person name="Zimin A.V."/>
            <person name="Pertea G."/>
            <person name="Qi P."/>
            <person name="Bennetzen J.L."/>
            <person name="Dai X."/>
            <person name="Dawson M.W."/>
            <person name="Muller H.G."/>
            <person name="Kugler K."/>
            <person name="Rivarola-Duarte L."/>
            <person name="Spannagl M."/>
            <person name="Mayer K.F.X."/>
            <person name="Lu F.H."/>
            <person name="Bevan M.W."/>
            <person name="Leroy P."/>
            <person name="Li P."/>
            <person name="You F.M."/>
            <person name="Sun Q."/>
            <person name="Liu Z."/>
            <person name="Lyons E."/>
            <person name="Wicker T."/>
            <person name="Salzberg S.L."/>
            <person name="Devos K.M."/>
            <person name="Dvorak J."/>
        </authorList>
    </citation>
    <scope>NUCLEOTIDE SEQUENCE [LARGE SCALE GENOMIC DNA]</scope>
    <source>
        <strain evidence="3">cv. AL8/78</strain>
    </source>
</reference>
<accession>A0A453RGL6</accession>
<keyword evidence="2" id="KW-1133">Transmembrane helix</keyword>
<feature type="transmembrane region" description="Helical" evidence="2">
    <location>
        <begin position="58"/>
        <end position="78"/>
    </location>
</feature>
<evidence type="ECO:0000313" key="3">
    <source>
        <dbReference type="EnsemblPlants" id="AET7Gv20572000.1"/>
    </source>
</evidence>
<dbReference type="PANTHER" id="PTHR35755">
    <property type="entry name" value="PROTEIN, PUTATIVE-RELATED"/>
    <property type="match status" value="1"/>
</dbReference>
<dbReference type="PANTHER" id="PTHR35755:SF1">
    <property type="entry name" value="TRANSMEMBRANE PROTEIN"/>
    <property type="match status" value="1"/>
</dbReference>
<reference evidence="4" key="2">
    <citation type="journal article" date="2017" name="Nat. Plants">
        <title>The Aegilops tauschii genome reveals multiple impacts of transposons.</title>
        <authorList>
            <person name="Zhao G."/>
            <person name="Zou C."/>
            <person name="Li K."/>
            <person name="Wang K."/>
            <person name="Li T."/>
            <person name="Gao L."/>
            <person name="Zhang X."/>
            <person name="Wang H."/>
            <person name="Yang Z."/>
            <person name="Liu X."/>
            <person name="Jiang W."/>
            <person name="Mao L."/>
            <person name="Kong X."/>
            <person name="Jiao Y."/>
            <person name="Jia J."/>
        </authorList>
    </citation>
    <scope>NUCLEOTIDE SEQUENCE [LARGE SCALE GENOMIC DNA]</scope>
    <source>
        <strain evidence="4">cv. AL8/78</strain>
    </source>
</reference>
<keyword evidence="4" id="KW-1185">Reference proteome</keyword>
<feature type="region of interest" description="Disordered" evidence="1">
    <location>
        <begin position="27"/>
        <end position="50"/>
    </location>
</feature>
<reference evidence="3" key="5">
    <citation type="journal article" date="2021" name="G3 (Bethesda)">
        <title>Aegilops tauschii genome assembly Aet v5.0 features greater sequence contiguity and improved annotation.</title>
        <authorList>
            <person name="Wang L."/>
            <person name="Zhu T."/>
            <person name="Rodriguez J.C."/>
            <person name="Deal K.R."/>
            <person name="Dubcovsky J."/>
            <person name="McGuire P.E."/>
            <person name="Lux T."/>
            <person name="Spannagl M."/>
            <person name="Mayer K.F.X."/>
            <person name="Baldrich P."/>
            <person name="Meyers B.C."/>
            <person name="Huo N."/>
            <person name="Gu Y.Q."/>
            <person name="Zhou H."/>
            <person name="Devos K.M."/>
            <person name="Bennetzen J.L."/>
            <person name="Unver T."/>
            <person name="Budak H."/>
            <person name="Gulick P.J."/>
            <person name="Galiba G."/>
            <person name="Kalapos B."/>
            <person name="Nelson D.R."/>
            <person name="Li P."/>
            <person name="You F.M."/>
            <person name="Luo M.C."/>
            <person name="Dvorak J."/>
        </authorList>
    </citation>
    <scope>NUCLEOTIDE SEQUENCE [LARGE SCALE GENOMIC DNA]</scope>
    <source>
        <strain evidence="3">cv. AL8/78</strain>
    </source>
</reference>
<keyword evidence="2" id="KW-0812">Transmembrane</keyword>
<evidence type="ECO:0000256" key="2">
    <source>
        <dbReference type="SAM" id="Phobius"/>
    </source>
</evidence>
<dbReference type="Proteomes" id="UP000015105">
    <property type="component" value="Chromosome 7D"/>
</dbReference>
<protein>
    <submittedName>
        <fullName evidence="3">Uncharacterized protein</fullName>
    </submittedName>
</protein>
<evidence type="ECO:0000313" key="4">
    <source>
        <dbReference type="Proteomes" id="UP000015105"/>
    </source>
</evidence>